<name>A0A0D2L8A8_HYPSF</name>
<reference evidence="3" key="1">
    <citation type="submission" date="2014-04" db="EMBL/GenBank/DDBJ databases">
        <title>Evolutionary Origins and Diversification of the Mycorrhizal Mutualists.</title>
        <authorList>
            <consortium name="DOE Joint Genome Institute"/>
            <consortium name="Mycorrhizal Genomics Consortium"/>
            <person name="Kohler A."/>
            <person name="Kuo A."/>
            <person name="Nagy L.G."/>
            <person name="Floudas D."/>
            <person name="Copeland A."/>
            <person name="Barry K.W."/>
            <person name="Cichocki N."/>
            <person name="Veneault-Fourrey C."/>
            <person name="LaButti K."/>
            <person name="Lindquist E.A."/>
            <person name="Lipzen A."/>
            <person name="Lundell T."/>
            <person name="Morin E."/>
            <person name="Murat C."/>
            <person name="Riley R."/>
            <person name="Ohm R."/>
            <person name="Sun H."/>
            <person name="Tunlid A."/>
            <person name="Henrissat B."/>
            <person name="Grigoriev I.V."/>
            <person name="Hibbett D.S."/>
            <person name="Martin F."/>
        </authorList>
    </citation>
    <scope>NUCLEOTIDE SEQUENCE [LARGE SCALE GENOMIC DNA]</scope>
    <source>
        <strain evidence="3">FD-334 SS-4</strain>
    </source>
</reference>
<dbReference type="EMBL" id="KN817543">
    <property type="protein sequence ID" value="KJA23447.1"/>
    <property type="molecule type" value="Genomic_DNA"/>
</dbReference>
<feature type="compositionally biased region" description="Low complexity" evidence="1">
    <location>
        <begin position="168"/>
        <end position="186"/>
    </location>
</feature>
<organism evidence="2 3">
    <name type="scientific">Hypholoma sublateritium (strain FD-334 SS-4)</name>
    <dbReference type="NCBI Taxonomy" id="945553"/>
    <lineage>
        <taxon>Eukaryota</taxon>
        <taxon>Fungi</taxon>
        <taxon>Dikarya</taxon>
        <taxon>Basidiomycota</taxon>
        <taxon>Agaricomycotina</taxon>
        <taxon>Agaricomycetes</taxon>
        <taxon>Agaricomycetidae</taxon>
        <taxon>Agaricales</taxon>
        <taxon>Agaricineae</taxon>
        <taxon>Strophariaceae</taxon>
        <taxon>Hypholoma</taxon>
    </lineage>
</organism>
<keyword evidence="3" id="KW-1185">Reference proteome</keyword>
<evidence type="ECO:0000313" key="2">
    <source>
        <dbReference type="EMBL" id="KJA23447.1"/>
    </source>
</evidence>
<accession>A0A0D2L8A8</accession>
<evidence type="ECO:0000313" key="3">
    <source>
        <dbReference type="Proteomes" id="UP000054270"/>
    </source>
</evidence>
<dbReference type="Proteomes" id="UP000054270">
    <property type="component" value="Unassembled WGS sequence"/>
</dbReference>
<gene>
    <name evidence="2" type="ORF">HYPSUDRAFT_201460</name>
</gene>
<feature type="region of interest" description="Disordered" evidence="1">
    <location>
        <begin position="122"/>
        <end position="189"/>
    </location>
</feature>
<protein>
    <submittedName>
        <fullName evidence="2">Uncharacterized protein</fullName>
    </submittedName>
</protein>
<sequence length="208" mass="23731">MIGIQVSSNIAAGGFLSDANQTAYIELPGCAHRVDIKSRSHESILNTERHDEPRNHAPELDERVRRLRRYVHDIRAGGLWQSVQNDHRQRRMRTGHRTRRRTPQTILREHYKLPKECGENKTHLTARARQRRRRTRIPPSPSRAYRVLPPMRRAAPPPTRLQSGVSSAQRAPALRHAPPAARRSAPTLLHPSLSPFLPAIRCGPRRSG</sequence>
<proteinExistence type="predicted"/>
<feature type="compositionally biased region" description="Basic residues" evidence="1">
    <location>
        <begin position="124"/>
        <end position="136"/>
    </location>
</feature>
<dbReference type="AlphaFoldDB" id="A0A0D2L8A8"/>
<evidence type="ECO:0000256" key="1">
    <source>
        <dbReference type="SAM" id="MobiDB-lite"/>
    </source>
</evidence>